<gene>
    <name evidence="1" type="ORF">B296_00044709</name>
</gene>
<evidence type="ECO:0000313" key="1">
    <source>
        <dbReference type="EMBL" id="RRT36676.1"/>
    </source>
</evidence>
<evidence type="ECO:0000313" key="2">
    <source>
        <dbReference type="Proteomes" id="UP000287651"/>
    </source>
</evidence>
<organism evidence="1 2">
    <name type="scientific">Ensete ventricosum</name>
    <name type="common">Abyssinian banana</name>
    <name type="synonym">Musa ensete</name>
    <dbReference type="NCBI Taxonomy" id="4639"/>
    <lineage>
        <taxon>Eukaryota</taxon>
        <taxon>Viridiplantae</taxon>
        <taxon>Streptophyta</taxon>
        <taxon>Embryophyta</taxon>
        <taxon>Tracheophyta</taxon>
        <taxon>Spermatophyta</taxon>
        <taxon>Magnoliopsida</taxon>
        <taxon>Liliopsida</taxon>
        <taxon>Zingiberales</taxon>
        <taxon>Musaceae</taxon>
        <taxon>Ensete</taxon>
    </lineage>
</organism>
<accession>A0A426XB10</accession>
<name>A0A426XB10_ENSVE</name>
<comment type="caution">
    <text evidence="1">The sequence shown here is derived from an EMBL/GenBank/DDBJ whole genome shotgun (WGS) entry which is preliminary data.</text>
</comment>
<dbReference type="Proteomes" id="UP000287651">
    <property type="component" value="Unassembled WGS sequence"/>
</dbReference>
<dbReference type="PANTHER" id="PTHR33240">
    <property type="entry name" value="OS08G0508500 PROTEIN"/>
    <property type="match status" value="1"/>
</dbReference>
<protein>
    <submittedName>
        <fullName evidence="1">Uncharacterized protein</fullName>
    </submittedName>
</protein>
<reference evidence="1 2" key="1">
    <citation type="journal article" date="2014" name="Agronomy (Basel)">
        <title>A Draft Genome Sequence for Ensete ventricosum, the Drought-Tolerant Tree Against Hunger.</title>
        <authorList>
            <person name="Harrison J."/>
            <person name="Moore K.A."/>
            <person name="Paszkiewicz K."/>
            <person name="Jones T."/>
            <person name="Grant M."/>
            <person name="Ambacheew D."/>
            <person name="Muzemil S."/>
            <person name="Studholme D.J."/>
        </authorList>
    </citation>
    <scope>NUCLEOTIDE SEQUENCE [LARGE SCALE GENOMIC DNA]</scope>
</reference>
<dbReference type="EMBL" id="AMZH03023262">
    <property type="protein sequence ID" value="RRT36676.1"/>
    <property type="molecule type" value="Genomic_DNA"/>
</dbReference>
<dbReference type="PANTHER" id="PTHR33240:SF8">
    <property type="entry name" value="OS03G0439900 PROTEIN"/>
    <property type="match status" value="1"/>
</dbReference>
<sequence>MSSSAGQPRVVTVPQHEKLMRDPRSLHDEDLDITFKSGGEEHPCHDDALVILVHMGNAYVKRVMIDTESSTDILYFDAFQKLGLTDRYLAALTSTLTGFIRDFVSPLGATMIPFTFEG</sequence>
<proteinExistence type="predicted"/>
<dbReference type="AlphaFoldDB" id="A0A426XB10"/>